<evidence type="ECO:0000313" key="8">
    <source>
        <dbReference type="EMBL" id="KAE8378171.1"/>
    </source>
</evidence>
<dbReference type="EMBL" id="ML736212">
    <property type="protein sequence ID" value="KAE8378171.1"/>
    <property type="molecule type" value="Genomic_DNA"/>
</dbReference>
<dbReference type="PANTHER" id="PTHR23292">
    <property type="entry name" value="LIPOPOLYSACCHARIDE-INDUCED TUMOR NECROSIS FACTOR-ALPHA FACTOR"/>
    <property type="match status" value="1"/>
</dbReference>
<keyword evidence="5" id="KW-0472">Membrane</keyword>
<proteinExistence type="inferred from homology"/>
<organism evidence="8 9">
    <name type="scientific">Aspergillus bertholletiae</name>
    <dbReference type="NCBI Taxonomy" id="1226010"/>
    <lineage>
        <taxon>Eukaryota</taxon>
        <taxon>Fungi</taxon>
        <taxon>Dikarya</taxon>
        <taxon>Ascomycota</taxon>
        <taxon>Pezizomycotina</taxon>
        <taxon>Eurotiomycetes</taxon>
        <taxon>Eurotiomycetidae</taxon>
        <taxon>Eurotiales</taxon>
        <taxon>Aspergillaceae</taxon>
        <taxon>Aspergillus</taxon>
        <taxon>Aspergillus subgen. Circumdati</taxon>
    </lineage>
</organism>
<dbReference type="GO" id="GO:0008270">
    <property type="term" value="F:zinc ion binding"/>
    <property type="evidence" value="ECO:0007669"/>
    <property type="project" value="TreeGrafter"/>
</dbReference>
<accession>A0A5N7B8W1</accession>
<evidence type="ECO:0000256" key="3">
    <source>
        <dbReference type="ARBA" id="ARBA00022723"/>
    </source>
</evidence>
<dbReference type="OrthoDB" id="5599753at2759"/>
<name>A0A5N7B8W1_9EURO</name>
<evidence type="ECO:0000256" key="4">
    <source>
        <dbReference type="ARBA" id="ARBA00022833"/>
    </source>
</evidence>
<dbReference type="InterPro" id="IPR006629">
    <property type="entry name" value="LITAF"/>
</dbReference>
<keyword evidence="4" id="KW-0862">Zinc</keyword>
<evidence type="ECO:0000256" key="6">
    <source>
        <dbReference type="SAM" id="MobiDB-lite"/>
    </source>
</evidence>
<evidence type="ECO:0000256" key="5">
    <source>
        <dbReference type="ARBA" id="ARBA00023136"/>
    </source>
</evidence>
<evidence type="ECO:0000259" key="7">
    <source>
        <dbReference type="PROSITE" id="PS51837"/>
    </source>
</evidence>
<dbReference type="GO" id="GO:0016020">
    <property type="term" value="C:membrane"/>
    <property type="evidence" value="ECO:0007669"/>
    <property type="project" value="UniProtKB-SubCell"/>
</dbReference>
<reference evidence="8 9" key="1">
    <citation type="submission" date="2019-04" db="EMBL/GenBank/DDBJ databases">
        <title>Friends and foes A comparative genomics studyof 23 Aspergillus species from section Flavi.</title>
        <authorList>
            <consortium name="DOE Joint Genome Institute"/>
            <person name="Kjaerbolling I."/>
            <person name="Vesth T."/>
            <person name="Frisvad J.C."/>
            <person name="Nybo J.L."/>
            <person name="Theobald S."/>
            <person name="Kildgaard S."/>
            <person name="Isbrandt T."/>
            <person name="Kuo A."/>
            <person name="Sato A."/>
            <person name="Lyhne E.K."/>
            <person name="Kogle M.E."/>
            <person name="Wiebenga A."/>
            <person name="Kun R.S."/>
            <person name="Lubbers R.J."/>
            <person name="Makela M.R."/>
            <person name="Barry K."/>
            <person name="Chovatia M."/>
            <person name="Clum A."/>
            <person name="Daum C."/>
            <person name="Haridas S."/>
            <person name="He G."/>
            <person name="LaButti K."/>
            <person name="Lipzen A."/>
            <person name="Mondo S."/>
            <person name="Riley R."/>
            <person name="Salamov A."/>
            <person name="Simmons B.A."/>
            <person name="Magnuson J.K."/>
            <person name="Henrissat B."/>
            <person name="Mortensen U.H."/>
            <person name="Larsen T.O."/>
            <person name="Devries R.P."/>
            <person name="Grigoriev I.V."/>
            <person name="Machida M."/>
            <person name="Baker S.E."/>
            <person name="Andersen M.R."/>
        </authorList>
    </citation>
    <scope>NUCLEOTIDE SEQUENCE [LARGE SCALE GENOMIC DNA]</scope>
    <source>
        <strain evidence="8 9">IBT 29228</strain>
    </source>
</reference>
<feature type="region of interest" description="Disordered" evidence="6">
    <location>
        <begin position="1"/>
        <end position="71"/>
    </location>
</feature>
<keyword evidence="9" id="KW-1185">Reference proteome</keyword>
<dbReference type="InterPro" id="IPR037519">
    <property type="entry name" value="LITAF_fam"/>
</dbReference>
<dbReference type="PROSITE" id="PS51837">
    <property type="entry name" value="LITAF"/>
    <property type="match status" value="1"/>
</dbReference>
<sequence>MGSNKYCPSPATHDISPIDAQTNADGTTREPLDFLSHSTMSEKPLPPAGDSGSPETIPTSQSSAVPAPSGEAPKLIPLTILSNRPTVVDCPYCHARTATRTQLIVGPRASCWSCVCCIFLGPIGALIPCIMPSCKDCEHSCGSCGRPLAVVERTGNVRIIYYDSRAI</sequence>
<protein>
    <recommendedName>
        <fullName evidence="7">LITAF domain-containing protein</fullName>
    </recommendedName>
</protein>
<evidence type="ECO:0000256" key="1">
    <source>
        <dbReference type="ARBA" id="ARBA00004170"/>
    </source>
</evidence>
<dbReference type="Proteomes" id="UP000326198">
    <property type="component" value="Unassembled WGS sequence"/>
</dbReference>
<gene>
    <name evidence="8" type="ORF">BDV26DRAFT_197810</name>
</gene>
<dbReference type="SMART" id="SM00714">
    <property type="entry name" value="LITAF"/>
    <property type="match status" value="1"/>
</dbReference>
<dbReference type="PANTHER" id="PTHR23292:SF6">
    <property type="entry name" value="FI16602P1-RELATED"/>
    <property type="match status" value="1"/>
</dbReference>
<evidence type="ECO:0000313" key="9">
    <source>
        <dbReference type="Proteomes" id="UP000326198"/>
    </source>
</evidence>
<dbReference type="AlphaFoldDB" id="A0A5N7B8W1"/>
<keyword evidence="3" id="KW-0479">Metal-binding</keyword>
<comment type="subcellular location">
    <subcellularLocation>
        <location evidence="1">Membrane</location>
        <topology evidence="1">Peripheral membrane protein</topology>
    </subcellularLocation>
</comment>
<dbReference type="Pfam" id="PF10601">
    <property type="entry name" value="zf-LITAF-like"/>
    <property type="match status" value="1"/>
</dbReference>
<feature type="domain" description="LITAF" evidence="7">
    <location>
        <begin position="70"/>
        <end position="153"/>
    </location>
</feature>
<comment type="similarity">
    <text evidence="2">Belongs to the CDIP1/LITAF family.</text>
</comment>
<evidence type="ECO:0000256" key="2">
    <source>
        <dbReference type="ARBA" id="ARBA00005975"/>
    </source>
</evidence>
<feature type="compositionally biased region" description="Polar residues" evidence="6">
    <location>
        <begin position="53"/>
        <end position="64"/>
    </location>
</feature>